<dbReference type="Proteomes" id="UP000308230">
    <property type="component" value="Unassembled WGS sequence"/>
</dbReference>
<gene>
    <name evidence="1" type="ORF">FCL54_11750</name>
</gene>
<dbReference type="OrthoDB" id="2886580at2"/>
<dbReference type="EMBL" id="SWLG01000007">
    <property type="protein sequence ID" value="TLS37194.1"/>
    <property type="molecule type" value="Genomic_DNA"/>
</dbReference>
<organism evidence="1 2">
    <name type="scientific">Exobacillus caeni</name>
    <dbReference type="NCBI Taxonomy" id="2574798"/>
    <lineage>
        <taxon>Bacteria</taxon>
        <taxon>Bacillati</taxon>
        <taxon>Bacillota</taxon>
        <taxon>Bacilli</taxon>
        <taxon>Bacillales</taxon>
        <taxon>Guptibacillaceae</taxon>
        <taxon>Exobacillus</taxon>
    </lineage>
</organism>
<dbReference type="AlphaFoldDB" id="A0A5R9F9G6"/>
<evidence type="ECO:0000313" key="1">
    <source>
        <dbReference type="EMBL" id="TLS37194.1"/>
    </source>
</evidence>
<evidence type="ECO:0000313" key="2">
    <source>
        <dbReference type="Proteomes" id="UP000308230"/>
    </source>
</evidence>
<dbReference type="RefSeq" id="WP_138126636.1">
    <property type="nucleotide sequence ID" value="NZ_SWLG01000007.1"/>
</dbReference>
<keyword evidence="2" id="KW-1185">Reference proteome</keyword>
<name>A0A5R9F9G6_9BACL</name>
<comment type="caution">
    <text evidence="1">The sequence shown here is derived from an EMBL/GenBank/DDBJ whole genome shotgun (WGS) entry which is preliminary data.</text>
</comment>
<protein>
    <submittedName>
        <fullName evidence="1">Uncharacterized protein</fullName>
    </submittedName>
</protein>
<sequence>MRILLSIVLIGGVVIGVIQFEGELTLNSITNELEEKDIPYEKTDANENSVFNMRLQFTRPDVLIISEEDQLYVYVLPANWSGKYAEKQFRRKTASMDLASFEIYSVKNILIIYQYDRNLDDFNPAIDGAVQELIYKND</sequence>
<reference evidence="1 2" key="1">
    <citation type="submission" date="2019-04" db="EMBL/GenBank/DDBJ databases">
        <title>Bacillus caeni sp. nov., a bacterium isolated from mangrove sediment.</title>
        <authorList>
            <person name="Huang H."/>
            <person name="Mo K."/>
            <person name="Hu Y."/>
        </authorList>
    </citation>
    <scope>NUCLEOTIDE SEQUENCE [LARGE SCALE GENOMIC DNA]</scope>
    <source>
        <strain evidence="1 2">HB172195</strain>
    </source>
</reference>
<proteinExistence type="predicted"/>
<accession>A0A5R9F9G6</accession>